<evidence type="ECO:0000256" key="4">
    <source>
        <dbReference type="ARBA" id="ARBA00035245"/>
    </source>
</evidence>
<protein>
    <recommendedName>
        <fullName evidence="4 5">Large ribosomal subunit protein uL5</fullName>
    </recommendedName>
</protein>
<evidence type="ECO:0000313" key="10">
    <source>
        <dbReference type="EMBL" id="TET64423.1"/>
    </source>
</evidence>
<dbReference type="Proteomes" id="UP000320781">
    <property type="component" value="Unassembled WGS sequence"/>
</dbReference>
<proteinExistence type="inferred from homology"/>
<dbReference type="PIRSF" id="PIRSF002161">
    <property type="entry name" value="Ribosomal_L5"/>
    <property type="match status" value="1"/>
</dbReference>
<gene>
    <name evidence="5 9" type="primary">rplE</name>
    <name evidence="10" type="ORF">E3J48_01160</name>
    <name evidence="9" type="ORF">E3J95_06985</name>
</gene>
<evidence type="ECO:0000313" key="12">
    <source>
        <dbReference type="Proteomes" id="UP000320781"/>
    </source>
</evidence>
<dbReference type="InterPro" id="IPR022803">
    <property type="entry name" value="Ribosomal_uL5_dom_sf"/>
</dbReference>
<dbReference type="Proteomes" id="UP000319130">
    <property type="component" value="Unassembled WGS sequence"/>
</dbReference>
<keyword evidence="3 5" id="KW-0687">Ribonucleoprotein</keyword>
<name>A0A523QFQ2_UNCAE</name>
<dbReference type="PANTHER" id="PTHR11994">
    <property type="entry name" value="60S RIBOSOMAL PROTEIN L11-RELATED"/>
    <property type="match status" value="1"/>
</dbReference>
<dbReference type="GO" id="GO:1990904">
    <property type="term" value="C:ribonucleoprotein complex"/>
    <property type="evidence" value="ECO:0007669"/>
    <property type="project" value="UniProtKB-KW"/>
</dbReference>
<dbReference type="Pfam" id="PF00673">
    <property type="entry name" value="Ribosomal_L5_C"/>
    <property type="match status" value="1"/>
</dbReference>
<keyword evidence="5" id="KW-0694">RNA-binding</keyword>
<evidence type="ECO:0000259" key="7">
    <source>
        <dbReference type="Pfam" id="PF00281"/>
    </source>
</evidence>
<dbReference type="GO" id="GO:0000049">
    <property type="term" value="F:tRNA binding"/>
    <property type="evidence" value="ECO:0007669"/>
    <property type="project" value="UniProtKB-UniRule"/>
</dbReference>
<evidence type="ECO:0000256" key="1">
    <source>
        <dbReference type="ARBA" id="ARBA00008553"/>
    </source>
</evidence>
<comment type="similarity">
    <text evidence="1 5 6">Belongs to the universal ribosomal protein uL5 family.</text>
</comment>
<dbReference type="NCBIfam" id="NF000585">
    <property type="entry name" value="PRK00010.1"/>
    <property type="match status" value="1"/>
</dbReference>
<dbReference type="InterPro" id="IPR020930">
    <property type="entry name" value="Ribosomal_uL5_bac-type"/>
</dbReference>
<organism evidence="9 12">
    <name type="scientific">Aerophobetes bacterium</name>
    <dbReference type="NCBI Taxonomy" id="2030807"/>
    <lineage>
        <taxon>Bacteria</taxon>
        <taxon>Candidatus Aerophobota</taxon>
    </lineage>
</organism>
<dbReference type="InterPro" id="IPR002132">
    <property type="entry name" value="Ribosomal_uL5"/>
</dbReference>
<dbReference type="PROSITE" id="PS00358">
    <property type="entry name" value="RIBOSOMAL_L5"/>
    <property type="match status" value="1"/>
</dbReference>
<dbReference type="Pfam" id="PF00281">
    <property type="entry name" value="Ribosomal_L5"/>
    <property type="match status" value="1"/>
</dbReference>
<reference evidence="11 12" key="1">
    <citation type="submission" date="2019-03" db="EMBL/GenBank/DDBJ databases">
        <title>Metabolic potential of uncultured bacteria and archaea associated with petroleum seepage in deep-sea sediments.</title>
        <authorList>
            <person name="Dong X."/>
            <person name="Hubert C."/>
        </authorList>
    </citation>
    <scope>NUCLEOTIDE SEQUENCE [LARGE SCALE GENOMIC DNA]</scope>
    <source>
        <strain evidence="10">E29_bin52</strain>
        <strain evidence="9">E44_bin92</strain>
    </source>
</reference>
<dbReference type="FunFam" id="3.30.1440.10:FF:000001">
    <property type="entry name" value="50S ribosomal protein L5"/>
    <property type="match status" value="1"/>
</dbReference>
<dbReference type="EMBL" id="SOKU01000341">
    <property type="protein sequence ID" value="TES84255.1"/>
    <property type="molecule type" value="Genomic_DNA"/>
</dbReference>
<dbReference type="InterPro" id="IPR031310">
    <property type="entry name" value="Ribosomal_uL5_N"/>
</dbReference>
<keyword evidence="2 5" id="KW-0689">Ribosomal protein</keyword>
<evidence type="ECO:0000256" key="5">
    <source>
        <dbReference type="HAMAP-Rule" id="MF_01333"/>
    </source>
</evidence>
<evidence type="ECO:0000259" key="8">
    <source>
        <dbReference type="Pfam" id="PF00673"/>
    </source>
</evidence>
<comment type="function">
    <text evidence="5">This is 1 of the proteins that bind and probably mediate the attachment of the 5S RNA into the large ribosomal subunit, where it forms part of the central protuberance. In the 70S ribosome it contacts protein S13 of the 30S subunit (bridge B1b), connecting the 2 subunits; this bridge is implicated in subunit movement. Contacts the P site tRNA; the 5S rRNA and some of its associated proteins might help stabilize positioning of ribosome-bound tRNAs.</text>
</comment>
<evidence type="ECO:0000256" key="6">
    <source>
        <dbReference type="RuleBase" id="RU003930"/>
    </source>
</evidence>
<dbReference type="SUPFAM" id="SSF55282">
    <property type="entry name" value="RL5-like"/>
    <property type="match status" value="1"/>
</dbReference>
<dbReference type="GO" id="GO:0019843">
    <property type="term" value="F:rRNA binding"/>
    <property type="evidence" value="ECO:0007669"/>
    <property type="project" value="UniProtKB-UniRule"/>
</dbReference>
<dbReference type="InterPro" id="IPR031309">
    <property type="entry name" value="Ribosomal_uL5_C"/>
</dbReference>
<dbReference type="GO" id="GO:0005840">
    <property type="term" value="C:ribosome"/>
    <property type="evidence" value="ECO:0007669"/>
    <property type="project" value="UniProtKB-KW"/>
</dbReference>
<dbReference type="InterPro" id="IPR020929">
    <property type="entry name" value="Ribosomal_uL5_CS"/>
</dbReference>
<evidence type="ECO:0000256" key="2">
    <source>
        <dbReference type="ARBA" id="ARBA00022980"/>
    </source>
</evidence>
<dbReference type="Gene3D" id="3.30.1440.10">
    <property type="match status" value="1"/>
</dbReference>
<dbReference type="HAMAP" id="MF_01333_B">
    <property type="entry name" value="Ribosomal_uL5_B"/>
    <property type="match status" value="1"/>
</dbReference>
<feature type="domain" description="Large ribosomal subunit protein uL5 C-terminal" evidence="8">
    <location>
        <begin position="85"/>
        <end position="177"/>
    </location>
</feature>
<feature type="domain" description="Large ribosomal subunit protein uL5 N-terminal" evidence="7">
    <location>
        <begin position="24"/>
        <end position="80"/>
    </location>
</feature>
<dbReference type="GO" id="GO:0003735">
    <property type="term" value="F:structural constituent of ribosome"/>
    <property type="evidence" value="ECO:0007669"/>
    <property type="project" value="InterPro"/>
</dbReference>
<accession>A0A523QFQ2</accession>
<evidence type="ECO:0000256" key="3">
    <source>
        <dbReference type="ARBA" id="ARBA00023274"/>
    </source>
</evidence>
<keyword evidence="5" id="KW-0699">rRNA-binding</keyword>
<evidence type="ECO:0000313" key="11">
    <source>
        <dbReference type="Proteomes" id="UP000319130"/>
    </source>
</evidence>
<sequence>MARLEEIYKKDIVPRLMEKFNYGNPMQVARVEKIHLNMGVGSAKKDPKSLDVAKKSLALITGQQPVVTRAKRSIAGFSLREGMRIGCMVTLRGERMYEFLDRLLNLAIPRIRDFRGVSDTGFDGRGNFTLGLREQFIFPEVGYEDVDGIQGFSVTIVTTAKKDEEAKELLASLGIPFVSS</sequence>
<dbReference type="GO" id="GO:0006412">
    <property type="term" value="P:translation"/>
    <property type="evidence" value="ECO:0007669"/>
    <property type="project" value="UniProtKB-UniRule"/>
</dbReference>
<comment type="subunit">
    <text evidence="5">Part of the 50S ribosomal subunit; part of the 5S rRNA/L5/L18/L25 subcomplex. Contacts the 5S rRNA and the P site tRNA. Forms a bridge to the 30S subunit in the 70S ribosome.</text>
</comment>
<keyword evidence="5" id="KW-0820">tRNA-binding</keyword>
<dbReference type="EMBL" id="SOIZ01000054">
    <property type="protein sequence ID" value="TET64423.1"/>
    <property type="molecule type" value="Genomic_DNA"/>
</dbReference>
<comment type="caution">
    <text evidence="9">The sequence shown here is derived from an EMBL/GenBank/DDBJ whole genome shotgun (WGS) entry which is preliminary data.</text>
</comment>
<dbReference type="AlphaFoldDB" id="A0A523QFQ2"/>
<evidence type="ECO:0000313" key="9">
    <source>
        <dbReference type="EMBL" id="TES84255.1"/>
    </source>
</evidence>